<proteinExistence type="predicted"/>
<evidence type="ECO:0000313" key="2">
    <source>
        <dbReference type="Proteomes" id="UP000231550"/>
    </source>
</evidence>
<accession>A0A2H0KPW6</accession>
<comment type="caution">
    <text evidence="1">The sequence shown here is derived from an EMBL/GenBank/DDBJ whole genome shotgun (WGS) entry which is preliminary data.</text>
</comment>
<protein>
    <submittedName>
        <fullName evidence="1">Uncharacterized protein</fullName>
    </submittedName>
</protein>
<dbReference type="EMBL" id="PCVN01000092">
    <property type="protein sequence ID" value="PIQ74167.1"/>
    <property type="molecule type" value="Genomic_DNA"/>
</dbReference>
<reference evidence="1 2" key="1">
    <citation type="submission" date="2017-09" db="EMBL/GenBank/DDBJ databases">
        <title>Depth-based differentiation of microbial function through sediment-hosted aquifers and enrichment of novel symbionts in the deep terrestrial subsurface.</title>
        <authorList>
            <person name="Probst A.J."/>
            <person name="Ladd B."/>
            <person name="Jarett J.K."/>
            <person name="Geller-Mcgrath D.E."/>
            <person name="Sieber C.M."/>
            <person name="Emerson J.B."/>
            <person name="Anantharaman K."/>
            <person name="Thomas B.C."/>
            <person name="Malmstrom R."/>
            <person name="Stieglmeier M."/>
            <person name="Klingl A."/>
            <person name="Woyke T."/>
            <person name="Ryan C.M."/>
            <person name="Banfield J.F."/>
        </authorList>
    </citation>
    <scope>NUCLEOTIDE SEQUENCE [LARGE SCALE GENOMIC DNA]</scope>
    <source>
        <strain evidence="1">CG11_big_fil_rev_8_21_14_0_20_44_10</strain>
    </source>
</reference>
<gene>
    <name evidence="1" type="ORF">COV85_03600</name>
</gene>
<dbReference type="AlphaFoldDB" id="A0A2H0KPW6"/>
<evidence type="ECO:0000313" key="1">
    <source>
        <dbReference type="EMBL" id="PIQ74167.1"/>
    </source>
</evidence>
<sequence>MRIYCDSYRFVVSGLPDNCIVEFFGKIDKERFFIIFSLESGEKKAYVGSAQDMKEIKVDSFTVHGRGKPVVVETEMGKFFFPAVCDWHKEIATFNCRVIEIIPWTERIN</sequence>
<organism evidence="1 2">
    <name type="scientific">Candidatus Portnoybacteria bacterium CG11_big_fil_rev_8_21_14_0_20_44_10</name>
    <dbReference type="NCBI Taxonomy" id="1974818"/>
    <lineage>
        <taxon>Bacteria</taxon>
        <taxon>Candidatus Portnoyibacteriota</taxon>
    </lineage>
</organism>
<name>A0A2H0KPW6_9BACT</name>
<dbReference type="Proteomes" id="UP000231550">
    <property type="component" value="Unassembled WGS sequence"/>
</dbReference>